<dbReference type="InterPro" id="IPR054465">
    <property type="entry name" value="Integrase_p58-like_C"/>
</dbReference>
<organism evidence="3 4">
    <name type="scientific">Cimex lectularius</name>
    <name type="common">Bed bug</name>
    <name type="synonym">Acanthia lectularia</name>
    <dbReference type="NCBI Taxonomy" id="79782"/>
    <lineage>
        <taxon>Eukaryota</taxon>
        <taxon>Metazoa</taxon>
        <taxon>Ecdysozoa</taxon>
        <taxon>Arthropoda</taxon>
        <taxon>Hexapoda</taxon>
        <taxon>Insecta</taxon>
        <taxon>Pterygota</taxon>
        <taxon>Neoptera</taxon>
        <taxon>Paraneoptera</taxon>
        <taxon>Hemiptera</taxon>
        <taxon>Heteroptera</taxon>
        <taxon>Panheteroptera</taxon>
        <taxon>Cimicomorpha</taxon>
        <taxon>Cimicidae</taxon>
        <taxon>Cimex</taxon>
    </lineage>
</organism>
<dbReference type="GO" id="GO:0003676">
    <property type="term" value="F:nucleic acid binding"/>
    <property type="evidence" value="ECO:0007669"/>
    <property type="project" value="InterPro"/>
</dbReference>
<dbReference type="InterPro" id="IPR050951">
    <property type="entry name" value="Retrovirus_Pol_polyprotein"/>
</dbReference>
<dbReference type="PANTHER" id="PTHR37984">
    <property type="entry name" value="PROTEIN CBG26694"/>
    <property type="match status" value="1"/>
</dbReference>
<dbReference type="KEGG" id="clec:106673488"/>
<dbReference type="AlphaFoldDB" id="A0A8I6SBJ3"/>
<proteinExistence type="predicted"/>
<name>A0A8I6SBJ3_CIMLE</name>
<dbReference type="GeneID" id="106673488"/>
<dbReference type="Pfam" id="PF22938">
    <property type="entry name" value="Integrase_p58_C"/>
    <property type="match status" value="1"/>
</dbReference>
<accession>A0A8I6SBJ3</accession>
<dbReference type="EnsemblMetazoa" id="XM_014405638.1">
    <property type="protein sequence ID" value="XP_014261124.1"/>
    <property type="gene ID" value="LOC106673488"/>
</dbReference>
<dbReference type="RefSeq" id="XP_014261124.1">
    <property type="nucleotide sequence ID" value="XM_014405638.1"/>
</dbReference>
<protein>
    <recommendedName>
        <fullName evidence="2">Integrase p58-like C-terminal domain-containing protein</fullName>
    </recommendedName>
</protein>
<dbReference type="Proteomes" id="UP000494040">
    <property type="component" value="Unassembled WGS sequence"/>
</dbReference>
<feature type="domain" description="Integrase p58-like C-terminal" evidence="2">
    <location>
        <begin position="129"/>
        <end position="161"/>
    </location>
</feature>
<evidence type="ECO:0000313" key="4">
    <source>
        <dbReference type="Proteomes" id="UP000494040"/>
    </source>
</evidence>
<evidence type="ECO:0000259" key="2">
    <source>
        <dbReference type="Pfam" id="PF22938"/>
    </source>
</evidence>
<dbReference type="InterPro" id="IPR036397">
    <property type="entry name" value="RNaseH_sf"/>
</dbReference>
<dbReference type="OMA" id="LMAYCAT"/>
<keyword evidence="4" id="KW-1185">Reference proteome</keyword>
<dbReference type="OrthoDB" id="6631190at2759"/>
<sequence length="220" mass="25627">MAHFVRRDGREWDRWVPYALIAYRALPHSSTGYSPNYFLYGREVTPPSESLVRPTTDEEIEPPVDRLQMRLRETYKEARERMERTWTQCTAQCNKRRKLRTLATGEMVYLHAPAVKPGHCKKFHCPWCGPHVVIERLSGVTYRLKLVSGQTAVVHVNRLKPAIVESTEEEQSAEQRSPAGNKDPEQKRKTRTKNIWQPEWERQCPAMRSLLKNSRPCQSG</sequence>
<reference evidence="3" key="1">
    <citation type="submission" date="2022-01" db="UniProtKB">
        <authorList>
            <consortium name="EnsemblMetazoa"/>
        </authorList>
    </citation>
    <scope>IDENTIFICATION</scope>
</reference>
<dbReference type="PANTHER" id="PTHR37984:SF5">
    <property type="entry name" value="PROTEIN NYNRIN-LIKE"/>
    <property type="match status" value="1"/>
</dbReference>
<evidence type="ECO:0000313" key="3">
    <source>
        <dbReference type="EnsemblMetazoa" id="XP_014261124.1"/>
    </source>
</evidence>
<feature type="region of interest" description="Disordered" evidence="1">
    <location>
        <begin position="165"/>
        <end position="201"/>
    </location>
</feature>
<dbReference type="Gene3D" id="3.30.420.10">
    <property type="entry name" value="Ribonuclease H-like superfamily/Ribonuclease H"/>
    <property type="match status" value="1"/>
</dbReference>
<evidence type="ECO:0000256" key="1">
    <source>
        <dbReference type="SAM" id="MobiDB-lite"/>
    </source>
</evidence>